<feature type="domain" description="Lantibiotic dehydratase N-terminal" evidence="1">
    <location>
        <begin position="34"/>
        <end position="666"/>
    </location>
</feature>
<dbReference type="AlphaFoldDB" id="A0A4R1BQQ3"/>
<proteinExistence type="predicted"/>
<reference evidence="3 4" key="1">
    <citation type="submission" date="2019-03" db="EMBL/GenBank/DDBJ databases">
        <authorList>
            <person name="Kim M.K.M."/>
        </authorList>
    </citation>
    <scope>NUCLEOTIDE SEQUENCE [LARGE SCALE GENOMIC DNA]</scope>
    <source>
        <strain evidence="3 4">17J68-12</strain>
    </source>
</reference>
<protein>
    <recommendedName>
        <fullName evidence="5">Lantibiotic dehydratase</fullName>
    </recommendedName>
</protein>
<organism evidence="3 4">
    <name type="scientific">Flaviaesturariibacter flavus</name>
    <dbReference type="NCBI Taxonomy" id="2502780"/>
    <lineage>
        <taxon>Bacteria</taxon>
        <taxon>Pseudomonadati</taxon>
        <taxon>Bacteroidota</taxon>
        <taxon>Chitinophagia</taxon>
        <taxon>Chitinophagales</taxon>
        <taxon>Chitinophagaceae</taxon>
        <taxon>Flaviaestuariibacter</taxon>
    </lineage>
</organism>
<evidence type="ECO:0000313" key="4">
    <source>
        <dbReference type="Proteomes" id="UP000295334"/>
    </source>
</evidence>
<evidence type="ECO:0008006" key="5">
    <source>
        <dbReference type="Google" id="ProtNLM"/>
    </source>
</evidence>
<dbReference type="InterPro" id="IPR006827">
    <property type="entry name" value="Lant_deHydtase_N"/>
</dbReference>
<accession>A0A4R1BQQ3</accession>
<name>A0A4R1BQQ3_9BACT</name>
<dbReference type="InterPro" id="IPR023809">
    <property type="entry name" value="Thiopep_bacteriocin_synth_dom"/>
</dbReference>
<dbReference type="Pfam" id="PF04738">
    <property type="entry name" value="Lant_dehydr_N"/>
    <property type="match status" value="1"/>
</dbReference>
<keyword evidence="4" id="KW-1185">Reference proteome</keyword>
<dbReference type="Proteomes" id="UP000295334">
    <property type="component" value="Unassembled WGS sequence"/>
</dbReference>
<dbReference type="Pfam" id="PF14028">
    <property type="entry name" value="Lant_dehydr_C"/>
    <property type="match status" value="1"/>
</dbReference>
<dbReference type="NCBIfam" id="TIGR03891">
    <property type="entry name" value="thiopep_ocin"/>
    <property type="match status" value="1"/>
</dbReference>
<dbReference type="EMBL" id="SJZI01000001">
    <property type="protein sequence ID" value="TCJ19606.1"/>
    <property type="molecule type" value="Genomic_DNA"/>
</dbReference>
<sequence length="1007" mass="115256">MIKFQFSETLMLRTPLYSFQQYRGINENTILKTPDFQLAIFLASRNFYEELLRKDFSYDALSDKQKMSVRKYLNRASYRSTPFGLFASFSAVRWGDNTENDLTVGSPVVDVKPDYALLFNLWQTFLKHEKPEGVYVVNHSLFHSKIDLRYTKREFGEGQEACFSMVSIDRNAFLKKLLLYCNNGRTFDEIITFIIKETNAEPEPARRFLGELAEEQILLPPTAPNITGADYTSIVLQHLSRHLSLNATAVATKIDTGAEYGKALAEIADGLATLESLSESRSANPFYATSERKVESGQLPIRYQKQLLDGLSCLDRLSSISAHPDLENFKKRFAEKYETGEVPLLEALDPQFGIGYGNLDKILDSTLFTIPVTKTPEPAGSSTSFQDETSVLLREWIAKNAGAGIDELVITDDHLAALSAGNRDSNLAPSLSVIFRPMGEQVYIEQAGGNTALSLLGRFAGSDAIYPLAKEIAEKEQTCNEDVVFAEVAHVCDLHAANINRRPSLVQYEIPVLTTSKLAQDKQIQLADLYVSVKENQIRLYSKRLRKFVIPQLSSAYNYTRNAYPVFRFLCELQKQELKTNLTLSLSTLAPGLQFYPRVTYKSCVLHLAEWHFPAKDLLDAPTETEAVKNFKSLVTKRSLPRYLAYVVHDNFLVIDTTVESEINLLLQEISGKKNIVLREFPFIRANGVFNTKREPLTGQFIAPIYREEKVYRVADPQGTKSCRPSIADTSDWYYVKIYCHPLSSDLILQKHILPLITHWKKEATIEWFWIRYNDPDYHLRLRIRTLPENRADIIGALTSRLNKLIGMKLVRSCETDRYKRETERYSPELIVPVEGIFQESSEIIGAFLKKNKGQNQTDETKISTGVRSVFEMLPSFGFDQQEQIAFCRRQFDRFLSEFDNPKDVKTDIERGYKKLLTQTLAENYRSNSKTYKRLARNITDLVRTASNIQASGVYPEKLAADIIHMHLNRLFTYNQRYWEMVTYYFTYRQLAMTFHKNQQEITGVSI</sequence>
<dbReference type="RefSeq" id="WP_131445537.1">
    <property type="nucleotide sequence ID" value="NZ_SJZI01000001.1"/>
</dbReference>
<evidence type="ECO:0000259" key="2">
    <source>
        <dbReference type="Pfam" id="PF14028"/>
    </source>
</evidence>
<comment type="caution">
    <text evidence="3">The sequence shown here is derived from an EMBL/GenBank/DDBJ whole genome shotgun (WGS) entry which is preliminary data.</text>
</comment>
<gene>
    <name evidence="3" type="ORF">EPD60_00335</name>
</gene>
<feature type="domain" description="Thiopeptide-type bacteriocin biosynthesis" evidence="2">
    <location>
        <begin position="733"/>
        <end position="989"/>
    </location>
</feature>
<dbReference type="OrthoDB" id="1273722at2"/>
<evidence type="ECO:0000313" key="3">
    <source>
        <dbReference type="EMBL" id="TCJ19606.1"/>
    </source>
</evidence>
<evidence type="ECO:0000259" key="1">
    <source>
        <dbReference type="Pfam" id="PF04738"/>
    </source>
</evidence>